<dbReference type="OrthoDB" id="19482at2759"/>
<evidence type="ECO:0000259" key="7">
    <source>
        <dbReference type="Pfam" id="PF04129"/>
    </source>
</evidence>
<comment type="subcellular location">
    <subcellularLocation>
        <location evidence="1">Golgi apparatus</location>
        <location evidence="1">trans-Golgi network</location>
    </subcellularLocation>
</comment>
<dbReference type="PANTHER" id="PTHR14190:SF7">
    <property type="entry name" value="VACUOLAR PROTEIN SORTING-ASSOCIATED PROTEIN 52 HOMOLOG"/>
    <property type="match status" value="1"/>
</dbReference>
<reference evidence="9" key="1">
    <citation type="submission" date="2016-06" db="EMBL/GenBank/DDBJ databases">
        <title>Draft Genome sequence of the fungus Inonotus baumii.</title>
        <authorList>
            <person name="Zhu H."/>
            <person name="Lin W."/>
        </authorList>
    </citation>
    <scope>NUCLEOTIDE SEQUENCE</scope>
    <source>
        <strain evidence="9">821</strain>
    </source>
</reference>
<dbReference type="GO" id="GO:0005829">
    <property type="term" value="C:cytosol"/>
    <property type="evidence" value="ECO:0007669"/>
    <property type="project" value="GOC"/>
</dbReference>
<feature type="domain" description="Vps52 coiled-coil" evidence="7">
    <location>
        <begin position="16"/>
        <end position="123"/>
    </location>
</feature>
<dbReference type="GO" id="GO:0006896">
    <property type="term" value="P:Golgi to vacuole transport"/>
    <property type="evidence" value="ECO:0007669"/>
    <property type="project" value="TreeGrafter"/>
</dbReference>
<dbReference type="InterPro" id="IPR007258">
    <property type="entry name" value="Vps52"/>
</dbReference>
<dbReference type="EMBL" id="LNZH02000191">
    <property type="protein sequence ID" value="OCB87559.1"/>
    <property type="molecule type" value="Genomic_DNA"/>
</dbReference>
<feature type="compositionally biased region" description="Low complexity" evidence="6">
    <location>
        <begin position="440"/>
        <end position="449"/>
    </location>
</feature>
<feature type="compositionally biased region" description="Basic and acidic residues" evidence="6">
    <location>
        <begin position="260"/>
        <end position="272"/>
    </location>
</feature>
<dbReference type="PANTHER" id="PTHR14190">
    <property type="entry name" value="SUPPRESSOR OF ACTIN MUTATIONS 2/VACUOLAR PROTEIN SORTING 52"/>
    <property type="match status" value="1"/>
</dbReference>
<feature type="domain" description="Vps52 C-terminal" evidence="8">
    <location>
        <begin position="290"/>
        <end position="416"/>
    </location>
</feature>
<gene>
    <name evidence="9" type="ORF">A7U60_g5465</name>
</gene>
<organism evidence="9 10">
    <name type="scientific">Sanghuangporus baumii</name>
    <name type="common">Phellinus baumii</name>
    <dbReference type="NCBI Taxonomy" id="108892"/>
    <lineage>
        <taxon>Eukaryota</taxon>
        <taxon>Fungi</taxon>
        <taxon>Dikarya</taxon>
        <taxon>Basidiomycota</taxon>
        <taxon>Agaricomycotina</taxon>
        <taxon>Agaricomycetes</taxon>
        <taxon>Hymenochaetales</taxon>
        <taxon>Hymenochaetaceae</taxon>
        <taxon>Sanghuangporus</taxon>
    </lineage>
</organism>
<dbReference type="Proteomes" id="UP000757232">
    <property type="component" value="Unassembled WGS sequence"/>
</dbReference>
<proteinExistence type="inferred from homology"/>
<feature type="compositionally biased region" description="Polar residues" evidence="6">
    <location>
        <begin position="240"/>
        <end position="256"/>
    </location>
</feature>
<evidence type="ECO:0000256" key="4">
    <source>
        <dbReference type="ARBA" id="ARBA00022927"/>
    </source>
</evidence>
<protein>
    <submittedName>
        <fullName evidence="9">Vps52-domain-containing protein</fullName>
    </submittedName>
</protein>
<evidence type="ECO:0000256" key="1">
    <source>
        <dbReference type="ARBA" id="ARBA00004601"/>
    </source>
</evidence>
<feature type="compositionally biased region" description="Basic and acidic residues" evidence="6">
    <location>
        <begin position="428"/>
        <end position="437"/>
    </location>
</feature>
<evidence type="ECO:0000313" key="9">
    <source>
        <dbReference type="EMBL" id="OCB87559.1"/>
    </source>
</evidence>
<dbReference type="InterPro" id="IPR048361">
    <property type="entry name" value="Vps52_C"/>
</dbReference>
<feature type="region of interest" description="Disordered" evidence="6">
    <location>
        <begin position="428"/>
        <end position="449"/>
    </location>
</feature>
<keyword evidence="10" id="KW-1185">Reference proteome</keyword>
<evidence type="ECO:0000256" key="3">
    <source>
        <dbReference type="ARBA" id="ARBA00022448"/>
    </source>
</evidence>
<feature type="region of interest" description="Disordered" evidence="6">
    <location>
        <begin position="240"/>
        <end position="279"/>
    </location>
</feature>
<dbReference type="Pfam" id="PF20655">
    <property type="entry name" value="Vps52_C"/>
    <property type="match status" value="2"/>
</dbReference>
<dbReference type="Pfam" id="PF04129">
    <property type="entry name" value="Vps52_CC"/>
    <property type="match status" value="1"/>
</dbReference>
<dbReference type="GO" id="GO:0032456">
    <property type="term" value="P:endocytic recycling"/>
    <property type="evidence" value="ECO:0007669"/>
    <property type="project" value="TreeGrafter"/>
</dbReference>
<keyword evidence="3" id="KW-0813">Transport</keyword>
<evidence type="ECO:0000256" key="5">
    <source>
        <dbReference type="ARBA" id="ARBA00023034"/>
    </source>
</evidence>
<dbReference type="GO" id="GO:0015031">
    <property type="term" value="P:protein transport"/>
    <property type="evidence" value="ECO:0007669"/>
    <property type="project" value="UniProtKB-KW"/>
</dbReference>
<keyword evidence="4" id="KW-0653">Protein transport</keyword>
<evidence type="ECO:0000256" key="6">
    <source>
        <dbReference type="SAM" id="MobiDB-lite"/>
    </source>
</evidence>
<accession>A0A9Q5NBJ5</accession>
<dbReference type="InterPro" id="IPR048319">
    <property type="entry name" value="Vps52_CC"/>
</dbReference>
<evidence type="ECO:0000259" key="8">
    <source>
        <dbReference type="Pfam" id="PF20655"/>
    </source>
</evidence>
<comment type="similarity">
    <text evidence="2">Belongs to the VPS52 family.</text>
</comment>
<name>A0A9Q5NBJ5_SANBA</name>
<dbReference type="GO" id="GO:0019905">
    <property type="term" value="F:syntaxin binding"/>
    <property type="evidence" value="ECO:0007669"/>
    <property type="project" value="TreeGrafter"/>
</dbReference>
<dbReference type="GO" id="GO:0042147">
    <property type="term" value="P:retrograde transport, endosome to Golgi"/>
    <property type="evidence" value="ECO:0007669"/>
    <property type="project" value="TreeGrafter"/>
</dbReference>
<sequence>MHGADMFITCLFQRIEKPLSSLLSDLCIPPSLATTILDTDVGETWLTAIPDFERRLSAVNARKRVKAARDLTEVTEGLRIVAATKIRVFFLTLLQPVRTSMTTNMQVLQTSVMLKYRPLYEFLQNHAEDVAKEIQRSYVTATRVYYETGFRRYIRSLGWIKARTTEKTELIGSSDVQIEFTVDEHRLAHARLDGPPVVQAYIAEDKTHKEPLEALFRSILLVLMDNGSAEYTFVTAFFPQPSQDPTPKTSDSSGTVFSHPDSRGLPAEDTRRASPGAETIGKVQARGCLPLETWLFGLRMQFWPVFQKQMTEHVASLSKLNEAGSGGYFRRAVGPTDSLVQKIGSRYVAFFWSFIILTETEDETMIFSNLTRLRTELTNLIVNQSKRIGDPLKSATFQSSMFEMLLQAMSKNQYSMSHPKAQSELAYWREREEESRRRMTSTSSSRQNR</sequence>
<keyword evidence="5" id="KW-0333">Golgi apparatus</keyword>
<dbReference type="AlphaFoldDB" id="A0A9Q5NBJ5"/>
<comment type="caution">
    <text evidence="9">The sequence shown here is derived from an EMBL/GenBank/DDBJ whole genome shotgun (WGS) entry which is preliminary data.</text>
</comment>
<evidence type="ECO:0000313" key="10">
    <source>
        <dbReference type="Proteomes" id="UP000757232"/>
    </source>
</evidence>
<dbReference type="GO" id="GO:0000938">
    <property type="term" value="C:GARP complex"/>
    <property type="evidence" value="ECO:0007669"/>
    <property type="project" value="TreeGrafter"/>
</dbReference>
<evidence type="ECO:0000256" key="2">
    <source>
        <dbReference type="ARBA" id="ARBA00008180"/>
    </source>
</evidence>
<feature type="domain" description="Vps52 C-terminal" evidence="8">
    <location>
        <begin position="196"/>
        <end position="238"/>
    </location>
</feature>